<evidence type="ECO:0000313" key="4">
    <source>
        <dbReference type="Proteomes" id="UP000828390"/>
    </source>
</evidence>
<gene>
    <name evidence="3" type="ORF">DPMN_117526</name>
</gene>
<keyword evidence="2" id="KW-0472">Membrane</keyword>
<protein>
    <submittedName>
        <fullName evidence="3">Uncharacterized protein</fullName>
    </submittedName>
</protein>
<dbReference type="EMBL" id="JAIWYP010000004">
    <property type="protein sequence ID" value="KAH3843986.1"/>
    <property type="molecule type" value="Genomic_DNA"/>
</dbReference>
<sequence>MRKDVRVDTPLSANNFALKEYVNSFPQGKEAVEHHKAKKEKMPTPTASTPTTKAELFSMIPADLALVLMFIQQEVMMYLSGVCDTFSVKLYILGFCSTISIDSWCWLLSAILINFTCSLCFYF</sequence>
<proteinExistence type="predicted"/>
<evidence type="ECO:0000256" key="2">
    <source>
        <dbReference type="SAM" id="Phobius"/>
    </source>
</evidence>
<accession>A0A9D4KRV9</accession>
<organism evidence="3 4">
    <name type="scientific">Dreissena polymorpha</name>
    <name type="common">Zebra mussel</name>
    <name type="synonym">Mytilus polymorpha</name>
    <dbReference type="NCBI Taxonomy" id="45954"/>
    <lineage>
        <taxon>Eukaryota</taxon>
        <taxon>Metazoa</taxon>
        <taxon>Spiralia</taxon>
        <taxon>Lophotrochozoa</taxon>
        <taxon>Mollusca</taxon>
        <taxon>Bivalvia</taxon>
        <taxon>Autobranchia</taxon>
        <taxon>Heteroconchia</taxon>
        <taxon>Euheterodonta</taxon>
        <taxon>Imparidentia</taxon>
        <taxon>Neoheterodontei</taxon>
        <taxon>Myida</taxon>
        <taxon>Dreissenoidea</taxon>
        <taxon>Dreissenidae</taxon>
        <taxon>Dreissena</taxon>
    </lineage>
</organism>
<name>A0A9D4KRV9_DREPO</name>
<feature type="transmembrane region" description="Helical" evidence="2">
    <location>
        <begin position="54"/>
        <end position="71"/>
    </location>
</feature>
<dbReference type="Proteomes" id="UP000828390">
    <property type="component" value="Unassembled WGS sequence"/>
</dbReference>
<feature type="transmembrane region" description="Helical" evidence="2">
    <location>
        <begin position="91"/>
        <end position="122"/>
    </location>
</feature>
<evidence type="ECO:0000313" key="3">
    <source>
        <dbReference type="EMBL" id="KAH3843986.1"/>
    </source>
</evidence>
<dbReference type="AlphaFoldDB" id="A0A9D4KRV9"/>
<feature type="region of interest" description="Disordered" evidence="1">
    <location>
        <begin position="30"/>
        <end position="50"/>
    </location>
</feature>
<keyword evidence="2" id="KW-1133">Transmembrane helix</keyword>
<reference evidence="3" key="2">
    <citation type="submission" date="2020-11" db="EMBL/GenBank/DDBJ databases">
        <authorList>
            <person name="McCartney M.A."/>
            <person name="Auch B."/>
            <person name="Kono T."/>
            <person name="Mallez S."/>
            <person name="Becker A."/>
            <person name="Gohl D.M."/>
            <person name="Silverstein K.A.T."/>
            <person name="Koren S."/>
            <person name="Bechman K.B."/>
            <person name="Herman A."/>
            <person name="Abrahante J.E."/>
            <person name="Garbe J."/>
        </authorList>
    </citation>
    <scope>NUCLEOTIDE SEQUENCE</scope>
    <source>
        <strain evidence="3">Duluth1</strain>
        <tissue evidence="3">Whole animal</tissue>
    </source>
</reference>
<evidence type="ECO:0000256" key="1">
    <source>
        <dbReference type="SAM" id="MobiDB-lite"/>
    </source>
</evidence>
<comment type="caution">
    <text evidence="3">The sequence shown here is derived from an EMBL/GenBank/DDBJ whole genome shotgun (WGS) entry which is preliminary data.</text>
</comment>
<keyword evidence="4" id="KW-1185">Reference proteome</keyword>
<reference evidence="3" key="1">
    <citation type="journal article" date="2019" name="bioRxiv">
        <title>The Genome of the Zebra Mussel, Dreissena polymorpha: A Resource for Invasive Species Research.</title>
        <authorList>
            <person name="McCartney M.A."/>
            <person name="Auch B."/>
            <person name="Kono T."/>
            <person name="Mallez S."/>
            <person name="Zhang Y."/>
            <person name="Obille A."/>
            <person name="Becker A."/>
            <person name="Abrahante J.E."/>
            <person name="Garbe J."/>
            <person name="Badalamenti J.P."/>
            <person name="Herman A."/>
            <person name="Mangelson H."/>
            <person name="Liachko I."/>
            <person name="Sullivan S."/>
            <person name="Sone E.D."/>
            <person name="Koren S."/>
            <person name="Silverstein K.A.T."/>
            <person name="Beckman K.B."/>
            <person name="Gohl D.M."/>
        </authorList>
    </citation>
    <scope>NUCLEOTIDE SEQUENCE</scope>
    <source>
        <strain evidence="3">Duluth1</strain>
        <tissue evidence="3">Whole animal</tissue>
    </source>
</reference>
<keyword evidence="2" id="KW-0812">Transmembrane</keyword>